<feature type="compositionally biased region" description="Basic residues" evidence="1">
    <location>
        <begin position="407"/>
        <end position="428"/>
    </location>
</feature>
<evidence type="ECO:0000256" key="1">
    <source>
        <dbReference type="SAM" id="MobiDB-lite"/>
    </source>
</evidence>
<name>A0A2J6Q974_9HELO</name>
<feature type="compositionally biased region" description="Polar residues" evidence="1">
    <location>
        <begin position="356"/>
        <end position="384"/>
    </location>
</feature>
<feature type="compositionally biased region" description="Basic and acidic residues" evidence="1">
    <location>
        <begin position="396"/>
        <end position="406"/>
    </location>
</feature>
<proteinExistence type="predicted"/>
<feature type="region of interest" description="Disordered" evidence="1">
    <location>
        <begin position="280"/>
        <end position="428"/>
    </location>
</feature>
<dbReference type="Proteomes" id="UP000235672">
    <property type="component" value="Unassembled WGS sequence"/>
</dbReference>
<accession>A0A2J6Q974</accession>
<keyword evidence="3" id="KW-1185">Reference proteome</keyword>
<reference evidence="2 3" key="1">
    <citation type="submission" date="2016-05" db="EMBL/GenBank/DDBJ databases">
        <title>A degradative enzymes factory behind the ericoid mycorrhizal symbiosis.</title>
        <authorList>
            <consortium name="DOE Joint Genome Institute"/>
            <person name="Martino E."/>
            <person name="Morin E."/>
            <person name="Grelet G."/>
            <person name="Kuo A."/>
            <person name="Kohler A."/>
            <person name="Daghino S."/>
            <person name="Barry K."/>
            <person name="Choi C."/>
            <person name="Cichocki N."/>
            <person name="Clum A."/>
            <person name="Copeland A."/>
            <person name="Hainaut M."/>
            <person name="Haridas S."/>
            <person name="Labutti K."/>
            <person name="Lindquist E."/>
            <person name="Lipzen A."/>
            <person name="Khouja H.-R."/>
            <person name="Murat C."/>
            <person name="Ohm R."/>
            <person name="Olson A."/>
            <person name="Spatafora J."/>
            <person name="Veneault-Fourrey C."/>
            <person name="Henrissat B."/>
            <person name="Grigoriev I."/>
            <person name="Martin F."/>
            <person name="Perotto S."/>
        </authorList>
    </citation>
    <scope>NUCLEOTIDE SEQUENCE [LARGE SCALE GENOMIC DNA]</scope>
    <source>
        <strain evidence="2 3">UAMH 7357</strain>
    </source>
</reference>
<protein>
    <submittedName>
        <fullName evidence="2">Uncharacterized protein</fullName>
    </submittedName>
</protein>
<feature type="compositionally biased region" description="Low complexity" evidence="1">
    <location>
        <begin position="12"/>
        <end position="26"/>
    </location>
</feature>
<feature type="compositionally biased region" description="Polar residues" evidence="1">
    <location>
        <begin position="317"/>
        <end position="329"/>
    </location>
</feature>
<organism evidence="2 3">
    <name type="scientific">Hyaloscypha hepaticicola</name>
    <dbReference type="NCBI Taxonomy" id="2082293"/>
    <lineage>
        <taxon>Eukaryota</taxon>
        <taxon>Fungi</taxon>
        <taxon>Dikarya</taxon>
        <taxon>Ascomycota</taxon>
        <taxon>Pezizomycotina</taxon>
        <taxon>Leotiomycetes</taxon>
        <taxon>Helotiales</taxon>
        <taxon>Hyaloscyphaceae</taxon>
        <taxon>Hyaloscypha</taxon>
    </lineage>
</organism>
<dbReference type="Gene3D" id="1.10.287.1490">
    <property type="match status" value="1"/>
</dbReference>
<feature type="compositionally biased region" description="Polar residues" evidence="1">
    <location>
        <begin position="91"/>
        <end position="103"/>
    </location>
</feature>
<dbReference type="AlphaFoldDB" id="A0A2J6Q974"/>
<dbReference type="OrthoDB" id="10517088at2759"/>
<gene>
    <name evidence="2" type="ORF">NA56DRAFT_75444</name>
</gene>
<evidence type="ECO:0000313" key="2">
    <source>
        <dbReference type="EMBL" id="PMD22811.1"/>
    </source>
</evidence>
<dbReference type="EMBL" id="KZ613476">
    <property type="protein sequence ID" value="PMD22811.1"/>
    <property type="molecule type" value="Genomic_DNA"/>
</dbReference>
<evidence type="ECO:0000313" key="3">
    <source>
        <dbReference type="Proteomes" id="UP000235672"/>
    </source>
</evidence>
<feature type="compositionally biased region" description="Polar residues" evidence="1">
    <location>
        <begin position="292"/>
        <end position="302"/>
    </location>
</feature>
<sequence length="428" mass="47713">MEVEVRRNTNRSAESQSDSTDSSPVSKVNKIDTPGMSGRRRSVKSLDSSTPSKKEPGAVIAPHEANGVIEGGLGVDVKMRVEEIERKDAINEQSTVSLVSTETGKWKGKGKMQAEDSEGSSTNSDGHGTGEANLDSLTTRTDQIEQLLNEIDQREAEYWEEVERKEDQMTDVDARKTKTRKDMLNDSLTEEDKRELAAKYKLLQEVHELAEEEIELLQKQLAKVKLTIKDLRKELAEVRKALEEKEKEGHLLQRSVNVLEKQVKTLKEELDVTKTKLKRYEEKYPELDESDISTPTSSQVSFETPKDSPVIQDTGPAESSSPRGSQRSAAQRELGDRDRSLGGTIRDPYEGASLEKVSSGSSGTRASQNPRGKVIRQNSRTSQYPGVLPGTTVFKEITETVHEKEKHKSRKDHQKKSGHGRKSSKGSN</sequence>
<feature type="region of interest" description="Disordered" evidence="1">
    <location>
        <begin position="1"/>
        <end position="66"/>
    </location>
</feature>
<feature type="region of interest" description="Disordered" evidence="1">
    <location>
        <begin position="89"/>
        <end position="138"/>
    </location>
</feature>